<evidence type="ECO:0000256" key="7">
    <source>
        <dbReference type="ARBA" id="ARBA00022801"/>
    </source>
</evidence>
<reference evidence="16" key="1">
    <citation type="journal article" date="2023" name="bioRxiv">
        <title>Scaffold-level genome assemblies of two parasitoid biocontrol wasps reveal the parthenogenesis mechanism and an associated novel virus.</title>
        <authorList>
            <person name="Inwood S."/>
            <person name="Skelly J."/>
            <person name="Guhlin J."/>
            <person name="Harrop T."/>
            <person name="Goldson S."/>
            <person name="Dearden P."/>
        </authorList>
    </citation>
    <scope>NUCLEOTIDE SEQUENCE</scope>
    <source>
        <strain evidence="16">Irish</strain>
        <tissue evidence="16">Whole body</tissue>
    </source>
</reference>
<dbReference type="GO" id="GO:0006397">
    <property type="term" value="P:mRNA processing"/>
    <property type="evidence" value="ECO:0007669"/>
    <property type="project" value="UniProtKB-KW"/>
</dbReference>
<dbReference type="EMBL" id="JAQQBS010000002">
    <property type="protein sequence ID" value="KAK0172699.1"/>
    <property type="molecule type" value="Genomic_DNA"/>
</dbReference>
<keyword evidence="17" id="KW-1185">Reference proteome</keyword>
<accession>A0AA39FNX9</accession>
<dbReference type="GO" id="GO:0005759">
    <property type="term" value="C:mitochondrial matrix"/>
    <property type="evidence" value="ECO:0007669"/>
    <property type="project" value="UniProtKB-SubCell"/>
</dbReference>
<evidence type="ECO:0000259" key="15">
    <source>
        <dbReference type="Pfam" id="PF21171"/>
    </source>
</evidence>
<gene>
    <name evidence="16" type="ORF">PV328_005987</name>
</gene>
<comment type="cofactor">
    <cofactor evidence="1">
        <name>Mg(2+)</name>
        <dbReference type="ChEBI" id="CHEBI:18420"/>
    </cofactor>
</comment>
<proteinExistence type="predicted"/>
<dbReference type="Pfam" id="PF21171">
    <property type="entry name" value="PDE12-like_N"/>
    <property type="match status" value="1"/>
</dbReference>
<protein>
    <recommendedName>
        <fullName evidence="12">2',5'-phosphodiesterase 12</fullName>
    </recommendedName>
    <alternativeName>
        <fullName evidence="13">Mitochondrial deadenylase</fullName>
    </alternativeName>
</protein>
<evidence type="ECO:0000256" key="3">
    <source>
        <dbReference type="ARBA" id="ARBA00022553"/>
    </source>
</evidence>
<evidence type="ECO:0000256" key="4">
    <source>
        <dbReference type="ARBA" id="ARBA00022664"/>
    </source>
</evidence>
<keyword evidence="5" id="KW-0540">Nuclease</keyword>
<dbReference type="PANTHER" id="PTHR12121">
    <property type="entry name" value="CARBON CATABOLITE REPRESSOR PROTEIN 4"/>
    <property type="match status" value="1"/>
</dbReference>
<dbReference type="InterPro" id="IPR005135">
    <property type="entry name" value="Endo/exonuclease/phosphatase"/>
</dbReference>
<evidence type="ECO:0000256" key="12">
    <source>
        <dbReference type="ARBA" id="ARBA00072755"/>
    </source>
</evidence>
<evidence type="ECO:0000259" key="14">
    <source>
        <dbReference type="Pfam" id="PF03372"/>
    </source>
</evidence>
<evidence type="ECO:0000256" key="13">
    <source>
        <dbReference type="ARBA" id="ARBA00083541"/>
    </source>
</evidence>
<dbReference type="InterPro" id="IPR050410">
    <property type="entry name" value="CCR4/nocturin_mRNA_transcr"/>
</dbReference>
<comment type="subcellular location">
    <subcellularLocation>
        <location evidence="2">Mitochondrion matrix</location>
    </subcellularLocation>
</comment>
<sequence>MIKSVLLNSWKKSSITSLFQHIEQDIFVRYKTTKLITKMNEAFLRYTNDKETFDFTFRYTNQELNVDRQFNLSRRKSENVECFLRRIDANLEKILSKKIKKRMKKNPTEVKMNETIDNIESGNIVLMKDDSIVELNESWTKLLDNPSQLSMIIFGVPYNIKFNAPWVIRMKLPKSILAGFPIYPSEFESLFTDKSKSEFSWYRYDFINDQMSWIRVGEGYIYIPSNEDIGTKLKLNCVPRNNEHEGPEIEIESEYQVEAGPGTCPFESRHSFTQTKLSGNNFRITSYNILANTYADSDYSRGVLFPYCPPYALTIDYRKLLVIKELIGYNSDIICLQEVDKKVYENDMKPALSSLNYDSIFNTKGELSEGLAILYNKIRFELLDTKMEMMSENVYSNEIFKSVWEKITNEHTQKRFLNRNTSVLIVTLRSLENPKEILVIGNTHLYFHPDADHIRLLQAYYALTACQSTAANIQEKHPEHNVTLMLCGDFNSTPIDGVYELLTKKCIPEDHKDWNSNESQKVDGVSLVHDLSLASACGTPEYTNFTIEFADCLDYIFYESNKLNVTQVVPMPSKDELTLHGAIPSVVFPSDHIAICADMQWICK</sequence>
<keyword evidence="10" id="KW-0809">Transit peptide</keyword>
<evidence type="ECO:0000256" key="10">
    <source>
        <dbReference type="ARBA" id="ARBA00022946"/>
    </source>
</evidence>
<keyword evidence="9" id="KW-0460">Magnesium</keyword>
<dbReference type="Pfam" id="PF03372">
    <property type="entry name" value="Exo_endo_phos"/>
    <property type="match status" value="1"/>
</dbReference>
<dbReference type="PANTHER" id="PTHR12121:SF37">
    <property type="entry name" value="2',5'-PHOSPHODIESTERASE 12"/>
    <property type="match status" value="1"/>
</dbReference>
<dbReference type="Gene3D" id="3.60.10.10">
    <property type="entry name" value="Endonuclease/exonuclease/phosphatase"/>
    <property type="match status" value="1"/>
</dbReference>
<comment type="caution">
    <text evidence="16">The sequence shown here is derived from an EMBL/GenBank/DDBJ whole genome shotgun (WGS) entry which is preliminary data.</text>
</comment>
<feature type="domain" description="Endonuclease/exonuclease/phosphatase" evidence="14">
    <location>
        <begin position="286"/>
        <end position="592"/>
    </location>
</feature>
<dbReference type="FunFam" id="3.60.10.10:FF:000018">
    <property type="entry name" value="2',5'-phosphodiesterase 12"/>
    <property type="match status" value="1"/>
</dbReference>
<feature type="domain" description="2',5'-phosphodiesterase 12-like N-terminal" evidence="15">
    <location>
        <begin position="166"/>
        <end position="258"/>
    </location>
</feature>
<name>A0AA39FNX9_9HYME</name>
<evidence type="ECO:0000256" key="11">
    <source>
        <dbReference type="ARBA" id="ARBA00023128"/>
    </source>
</evidence>
<evidence type="ECO:0000256" key="9">
    <source>
        <dbReference type="ARBA" id="ARBA00022842"/>
    </source>
</evidence>
<dbReference type="InterPro" id="IPR036691">
    <property type="entry name" value="Endo/exonu/phosph_ase_sf"/>
</dbReference>
<evidence type="ECO:0000256" key="8">
    <source>
        <dbReference type="ARBA" id="ARBA00022839"/>
    </source>
</evidence>
<dbReference type="GO" id="GO:0004535">
    <property type="term" value="F:poly(A)-specific ribonuclease activity"/>
    <property type="evidence" value="ECO:0007669"/>
    <property type="project" value="UniProtKB-ARBA"/>
</dbReference>
<evidence type="ECO:0000313" key="16">
    <source>
        <dbReference type="EMBL" id="KAK0172699.1"/>
    </source>
</evidence>
<keyword evidence="6" id="KW-0479">Metal-binding</keyword>
<evidence type="ECO:0000256" key="5">
    <source>
        <dbReference type="ARBA" id="ARBA00022722"/>
    </source>
</evidence>
<keyword evidence="4" id="KW-0507">mRNA processing</keyword>
<keyword evidence="3" id="KW-0597">Phosphoprotein</keyword>
<organism evidence="16 17">
    <name type="scientific">Microctonus aethiopoides</name>
    <dbReference type="NCBI Taxonomy" id="144406"/>
    <lineage>
        <taxon>Eukaryota</taxon>
        <taxon>Metazoa</taxon>
        <taxon>Ecdysozoa</taxon>
        <taxon>Arthropoda</taxon>
        <taxon>Hexapoda</taxon>
        <taxon>Insecta</taxon>
        <taxon>Pterygota</taxon>
        <taxon>Neoptera</taxon>
        <taxon>Endopterygota</taxon>
        <taxon>Hymenoptera</taxon>
        <taxon>Apocrita</taxon>
        <taxon>Ichneumonoidea</taxon>
        <taxon>Braconidae</taxon>
        <taxon>Euphorinae</taxon>
        <taxon>Microctonus</taxon>
    </lineage>
</organism>
<keyword evidence="7" id="KW-0378">Hydrolase</keyword>
<dbReference type="GO" id="GO:0000288">
    <property type="term" value="P:nuclear-transcribed mRNA catabolic process, deadenylation-dependent decay"/>
    <property type="evidence" value="ECO:0007669"/>
    <property type="project" value="TreeGrafter"/>
</dbReference>
<evidence type="ECO:0000256" key="6">
    <source>
        <dbReference type="ARBA" id="ARBA00022723"/>
    </source>
</evidence>
<keyword evidence="11" id="KW-0496">Mitochondrion</keyword>
<keyword evidence="8" id="KW-0269">Exonuclease</keyword>
<dbReference type="Proteomes" id="UP001168990">
    <property type="component" value="Unassembled WGS sequence"/>
</dbReference>
<reference evidence="16" key="2">
    <citation type="submission" date="2023-03" db="EMBL/GenBank/DDBJ databases">
        <authorList>
            <person name="Inwood S.N."/>
            <person name="Skelly J.G."/>
            <person name="Guhlin J."/>
            <person name="Harrop T.W.R."/>
            <person name="Goldson S.G."/>
            <person name="Dearden P.K."/>
        </authorList>
    </citation>
    <scope>NUCLEOTIDE SEQUENCE</scope>
    <source>
        <strain evidence="16">Irish</strain>
        <tissue evidence="16">Whole body</tissue>
    </source>
</reference>
<evidence type="ECO:0000256" key="1">
    <source>
        <dbReference type="ARBA" id="ARBA00001946"/>
    </source>
</evidence>
<evidence type="ECO:0000256" key="2">
    <source>
        <dbReference type="ARBA" id="ARBA00004305"/>
    </source>
</evidence>
<dbReference type="AlphaFoldDB" id="A0AA39FNX9"/>
<dbReference type="GO" id="GO:0046872">
    <property type="term" value="F:metal ion binding"/>
    <property type="evidence" value="ECO:0007669"/>
    <property type="project" value="UniProtKB-KW"/>
</dbReference>
<dbReference type="SUPFAM" id="SSF56219">
    <property type="entry name" value="DNase I-like"/>
    <property type="match status" value="1"/>
</dbReference>
<dbReference type="InterPro" id="IPR048821">
    <property type="entry name" value="PDE12-like_N"/>
</dbReference>
<evidence type="ECO:0000313" key="17">
    <source>
        <dbReference type="Proteomes" id="UP001168990"/>
    </source>
</evidence>